<keyword evidence="1" id="KW-0812">Transmembrane</keyword>
<feature type="transmembrane region" description="Helical" evidence="1">
    <location>
        <begin position="20"/>
        <end position="38"/>
    </location>
</feature>
<keyword evidence="4" id="KW-1185">Reference proteome</keyword>
<accession>A0ABP6QMS8</accession>
<dbReference type="RefSeq" id="WP_344838796.1">
    <property type="nucleotide sequence ID" value="NZ_BAAAUV010000040.1"/>
</dbReference>
<dbReference type="EMBL" id="BAAAUV010000040">
    <property type="protein sequence ID" value="GAA3240076.1"/>
    <property type="molecule type" value="Genomic_DNA"/>
</dbReference>
<organism evidence="3 4">
    <name type="scientific">Actinocorallia longicatena</name>
    <dbReference type="NCBI Taxonomy" id="111803"/>
    <lineage>
        <taxon>Bacteria</taxon>
        <taxon>Bacillati</taxon>
        <taxon>Actinomycetota</taxon>
        <taxon>Actinomycetes</taxon>
        <taxon>Streptosporangiales</taxon>
        <taxon>Thermomonosporaceae</taxon>
        <taxon>Actinocorallia</taxon>
    </lineage>
</organism>
<dbReference type="Proteomes" id="UP001501237">
    <property type="component" value="Unassembled WGS sequence"/>
</dbReference>
<name>A0ABP6QMS8_9ACTN</name>
<keyword evidence="1" id="KW-1133">Transmembrane helix</keyword>
<feature type="domain" description="DUF4350" evidence="2">
    <location>
        <begin position="49"/>
        <end position="215"/>
    </location>
</feature>
<gene>
    <name evidence="3" type="ORF">GCM10010468_76560</name>
</gene>
<proteinExistence type="predicted"/>
<evidence type="ECO:0000313" key="3">
    <source>
        <dbReference type="EMBL" id="GAA3240076.1"/>
    </source>
</evidence>
<evidence type="ECO:0000259" key="2">
    <source>
        <dbReference type="Pfam" id="PF14258"/>
    </source>
</evidence>
<protein>
    <submittedName>
        <fullName evidence="3">DUF4350 domain-containing protein</fullName>
    </submittedName>
</protein>
<evidence type="ECO:0000256" key="1">
    <source>
        <dbReference type="SAM" id="Phobius"/>
    </source>
</evidence>
<evidence type="ECO:0000313" key="4">
    <source>
        <dbReference type="Proteomes" id="UP001501237"/>
    </source>
</evidence>
<keyword evidence="1" id="KW-0472">Membrane</keyword>
<dbReference type="Pfam" id="PF14258">
    <property type="entry name" value="DUF4350"/>
    <property type="match status" value="1"/>
</dbReference>
<reference evidence="4" key="1">
    <citation type="journal article" date="2019" name="Int. J. Syst. Evol. Microbiol.">
        <title>The Global Catalogue of Microorganisms (GCM) 10K type strain sequencing project: providing services to taxonomists for standard genome sequencing and annotation.</title>
        <authorList>
            <consortium name="The Broad Institute Genomics Platform"/>
            <consortium name="The Broad Institute Genome Sequencing Center for Infectious Disease"/>
            <person name="Wu L."/>
            <person name="Ma J."/>
        </authorList>
    </citation>
    <scope>NUCLEOTIDE SEQUENCE [LARGE SCALE GENOMIC DNA]</scope>
    <source>
        <strain evidence="4">JCM 9377</strain>
    </source>
</reference>
<dbReference type="InterPro" id="IPR025646">
    <property type="entry name" value="DUF4350"/>
</dbReference>
<comment type="caution">
    <text evidence="3">The sequence shown here is derived from an EMBL/GenBank/DDBJ whole genome shotgun (WGS) entry which is preliminary data.</text>
</comment>
<sequence length="387" mass="40744">MTAAESTAAVVGRRVRRWRAVVVFVLAMIVVAVALAALRPVKTGGYLDPESPAKDGSRALAEILRQHGTPVNVVRSAGSASLPGGVVVVVRSERLTADDLAELAGRPGDLVLVEPGRAALEALAPGVTQAETVGGPAEPGCPLAEAAGEVSFDASWTYAAPQGAVVCFADTENKLGRVVQISTGGRLVTVLGSGLPLTNDRLADDGNAAFAMNLIGARPSAVWFMPPLPSEPGTAGDTSLEDLVPAGTKLFFWQVLIAVVLLALWRARRLGPVVAERLPVVVRSAETVEGRARLYRARRARDRAAIALRDSARSRLMPLLGLPRTAADDSSRIGEVVGLVAARSGLDQQTSWWALYGPDPADDPELVRLSEVLDDLEGRVLSLKEDQ</sequence>